<name>A0ABY6BEF6_9GAMM</name>
<evidence type="ECO:0000313" key="5">
    <source>
        <dbReference type="Proteomes" id="UP001064632"/>
    </source>
</evidence>
<dbReference type="SUPFAM" id="SSF56300">
    <property type="entry name" value="Metallo-dependent phosphatases"/>
    <property type="match status" value="1"/>
</dbReference>
<dbReference type="EMBL" id="CP104694">
    <property type="protein sequence ID" value="UXI67981.1"/>
    <property type="molecule type" value="Genomic_DNA"/>
</dbReference>
<feature type="signal peptide" evidence="2">
    <location>
        <begin position="1"/>
        <end position="24"/>
    </location>
</feature>
<gene>
    <name evidence="4" type="ORF">N4264_25180</name>
</gene>
<dbReference type="PANTHER" id="PTHR33987">
    <property type="entry name" value="CALCINEURIN-LIKE METALLO-PHOSPHOESTERASE SUPERFAMILY PROTEIN"/>
    <property type="match status" value="1"/>
</dbReference>
<dbReference type="Pfam" id="PF00040">
    <property type="entry name" value="fn2"/>
    <property type="match status" value="1"/>
</dbReference>
<dbReference type="InterPro" id="IPR018946">
    <property type="entry name" value="PhoD-like_MPP"/>
</dbReference>
<keyword evidence="5" id="KW-1185">Reference proteome</keyword>
<dbReference type="SUPFAM" id="SSF57440">
    <property type="entry name" value="Kringle-like"/>
    <property type="match status" value="1"/>
</dbReference>
<dbReference type="InterPro" id="IPR038607">
    <property type="entry name" value="PhoD-like_sf"/>
</dbReference>
<sequence length="571" mass="62966">MQHLLRRCALLLSAILAFSATAGAAVVNYNQCRQPFAYGGSTYWGTTNRDNGGIQWCYLTTPQGGSTWANVDTTTIPVRRTVTGENCLPTTRVGNETVAGCVASGGNQPWCELSGGRTGTCQTPQAAAHTLPVPFSNVSSIAFGSCWHTGATTSHTLNRVISQRPDLFLWLGDNIYGDTTDMNLMRSKYDAKKSYPAYRAFLDARIPVMATWDDHDLGLNNAGVNYTMRPQSQLEFLRHFDAPSNDPRWFGQPGIYNAQMFGNGIDRNRVHVIMLDARSNRSATFRMHGACRGDQSDMLGPNQWAWLEAELDREAEITVIASGIQVLPPLHRGRALTDYCAYGDGRQFNDAINTLGEGTVSGTTYESWAEMPQQRLRLLRLAQLAVNRGNTKAVVFVSGDQHWGEVMRKVVPASSSHGAAVPVYEITASGIEQNWPTTVENPNRMPVYADTRGGGENTNRCLFPFSYKGVTYRGCTSVDDTRPWCYFQRDASNVGIAGQWGYCATAGEQTPVGRFDTLSPRISALTTNDYYLVNKANSNYGLITVDWTRREVRLSVQTDQEEAVAAAIPFF</sequence>
<evidence type="ECO:0000313" key="4">
    <source>
        <dbReference type="EMBL" id="UXI67981.1"/>
    </source>
</evidence>
<feature type="chain" id="PRO_5045897220" evidence="2">
    <location>
        <begin position="25"/>
        <end position="571"/>
    </location>
</feature>
<dbReference type="Proteomes" id="UP001064632">
    <property type="component" value="Chromosome"/>
</dbReference>
<dbReference type="InterPro" id="IPR029052">
    <property type="entry name" value="Metallo-depent_PP-like"/>
</dbReference>
<dbReference type="PROSITE" id="PS51092">
    <property type="entry name" value="FN2_2"/>
    <property type="match status" value="1"/>
</dbReference>
<organism evidence="4 5">
    <name type="scientific">Tahibacter amnicola</name>
    <dbReference type="NCBI Taxonomy" id="2976241"/>
    <lineage>
        <taxon>Bacteria</taxon>
        <taxon>Pseudomonadati</taxon>
        <taxon>Pseudomonadota</taxon>
        <taxon>Gammaproteobacteria</taxon>
        <taxon>Lysobacterales</taxon>
        <taxon>Rhodanobacteraceae</taxon>
        <taxon>Tahibacter</taxon>
    </lineage>
</organism>
<protein>
    <submittedName>
        <fullName evidence="4">Alkaline phosphatase D family protein</fullName>
    </submittedName>
</protein>
<keyword evidence="2" id="KW-0732">Signal</keyword>
<proteinExistence type="predicted"/>
<reference evidence="4" key="1">
    <citation type="submission" date="2022-09" db="EMBL/GenBank/DDBJ databases">
        <title>Tahibacter sp. nov., isolated from a fresh water.</title>
        <authorList>
            <person name="Baek J.H."/>
            <person name="Lee J.K."/>
            <person name="Kim J.M."/>
            <person name="Jeon C.O."/>
        </authorList>
    </citation>
    <scope>NUCLEOTIDE SEQUENCE</scope>
    <source>
        <strain evidence="4">W38</strain>
    </source>
</reference>
<dbReference type="Gene3D" id="3.60.21.70">
    <property type="entry name" value="PhoD-like phosphatase"/>
    <property type="match status" value="1"/>
</dbReference>
<dbReference type="PANTHER" id="PTHR33987:SF1">
    <property type="entry name" value="CALCINEURIN-LIKE METALLO-PHOSPHOESTERASE SUPERFAMILY PROTEIN"/>
    <property type="match status" value="1"/>
</dbReference>
<dbReference type="RefSeq" id="WP_261694949.1">
    <property type="nucleotide sequence ID" value="NZ_CP104694.1"/>
</dbReference>
<evidence type="ECO:0000256" key="1">
    <source>
        <dbReference type="ARBA" id="ARBA00023157"/>
    </source>
</evidence>
<feature type="domain" description="Fibronectin type-II" evidence="3">
    <location>
        <begin position="456"/>
        <end position="505"/>
    </location>
</feature>
<keyword evidence="1" id="KW-1015">Disulfide bond</keyword>
<dbReference type="CDD" id="cd07389">
    <property type="entry name" value="MPP_PhoD"/>
    <property type="match status" value="1"/>
</dbReference>
<dbReference type="InterPro" id="IPR000562">
    <property type="entry name" value="FN_type2_dom"/>
</dbReference>
<evidence type="ECO:0000256" key="2">
    <source>
        <dbReference type="SAM" id="SignalP"/>
    </source>
</evidence>
<dbReference type="Pfam" id="PF09423">
    <property type="entry name" value="PhoD"/>
    <property type="match status" value="1"/>
</dbReference>
<dbReference type="SMART" id="SM00059">
    <property type="entry name" value="FN2"/>
    <property type="match status" value="1"/>
</dbReference>
<evidence type="ECO:0000259" key="3">
    <source>
        <dbReference type="PROSITE" id="PS51092"/>
    </source>
</evidence>
<dbReference type="InterPro" id="IPR013806">
    <property type="entry name" value="Kringle-like"/>
</dbReference>
<accession>A0ABY6BEF6</accession>